<keyword evidence="1" id="KW-0560">Oxidoreductase</keyword>
<dbReference type="GO" id="GO:0005737">
    <property type="term" value="C:cytoplasm"/>
    <property type="evidence" value="ECO:0007669"/>
    <property type="project" value="TreeGrafter"/>
</dbReference>
<dbReference type="PANTHER" id="PTHR43625:SF40">
    <property type="entry name" value="ALDO-KETO REDUCTASE YAKC [NADP(+)]"/>
    <property type="match status" value="1"/>
</dbReference>
<dbReference type="AlphaFoldDB" id="A0AAJ2PMY8"/>
<dbReference type="InterPro" id="IPR036812">
    <property type="entry name" value="NAD(P)_OxRdtase_dom_sf"/>
</dbReference>
<dbReference type="SUPFAM" id="SSF51430">
    <property type="entry name" value="NAD(P)-linked oxidoreductase"/>
    <property type="match status" value="1"/>
</dbReference>
<dbReference type="InterPro" id="IPR023210">
    <property type="entry name" value="NADP_OxRdtase_dom"/>
</dbReference>
<sequence>MSNDFRLGGDLPVNRLGFGAMRLPSKDGMGGPARDPEVGRAVLRRAVELGVDHIDTADFYFSAGGAVRANTLIREALHPYPSDLVIATKVGPVIGPDGLSHGAPADMRGFVEANLDGLGVDRLDLVYLRIGAMEPPHGESLAERFEALAALREEGLIRHLGLSNVDSGHLAEARAIAPVTAVQNHAAQGDEADLLAACEESGIAFVPFFPLGGGRELDDERLAKVAARHRATVAQIGLARLLASSPVALAIPGTGSLSHLEENMAAAAIALTDEDLADLSRHRTRTLPSRTKEALS</sequence>
<name>A0AAJ2PMY8_9ACTN</name>
<dbReference type="PRINTS" id="PR00069">
    <property type="entry name" value="ALDKETRDTASE"/>
</dbReference>
<dbReference type="InterPro" id="IPR020471">
    <property type="entry name" value="AKR"/>
</dbReference>
<dbReference type="InterPro" id="IPR050791">
    <property type="entry name" value="Aldo-Keto_reductase"/>
</dbReference>
<protein>
    <submittedName>
        <fullName evidence="3">Aldo/keto reductase</fullName>
    </submittedName>
</protein>
<evidence type="ECO:0000259" key="2">
    <source>
        <dbReference type="Pfam" id="PF00248"/>
    </source>
</evidence>
<accession>A0AAJ2PMY8</accession>
<dbReference type="EMBL" id="JARAWN010000038">
    <property type="protein sequence ID" value="MDX3129966.1"/>
    <property type="molecule type" value="Genomic_DNA"/>
</dbReference>
<reference evidence="3" key="1">
    <citation type="journal article" date="2023" name="Microb. Genom.">
        <title>Mesoterricola silvestris gen. nov., sp. nov., Mesoterricola sediminis sp. nov., Geothrix oryzae sp. nov., Geothrix edaphica sp. nov., Geothrix rubra sp. nov., and Geothrix limicola sp. nov., six novel members of Acidobacteriota isolated from soils.</title>
        <authorList>
            <person name="Weisberg A.J."/>
            <person name="Pearce E."/>
            <person name="Kramer C.G."/>
            <person name="Chang J.H."/>
            <person name="Clarke C.R."/>
        </authorList>
    </citation>
    <scope>NUCLEOTIDE SEQUENCE</scope>
    <source>
        <strain evidence="3">ND06-05F</strain>
    </source>
</reference>
<dbReference type="CDD" id="cd19088">
    <property type="entry name" value="AKR_AKR13B1"/>
    <property type="match status" value="1"/>
</dbReference>
<dbReference type="Proteomes" id="UP001273589">
    <property type="component" value="Unassembled WGS sequence"/>
</dbReference>
<dbReference type="GO" id="GO:0016491">
    <property type="term" value="F:oxidoreductase activity"/>
    <property type="evidence" value="ECO:0007669"/>
    <property type="project" value="UniProtKB-KW"/>
</dbReference>
<feature type="domain" description="NADP-dependent oxidoreductase" evidence="2">
    <location>
        <begin position="15"/>
        <end position="282"/>
    </location>
</feature>
<evidence type="ECO:0000313" key="4">
    <source>
        <dbReference type="Proteomes" id="UP001273589"/>
    </source>
</evidence>
<proteinExistence type="predicted"/>
<comment type="caution">
    <text evidence="3">The sequence shown here is derived from an EMBL/GenBank/DDBJ whole genome shotgun (WGS) entry which is preliminary data.</text>
</comment>
<organism evidence="3 4">
    <name type="scientific">Streptomyces europaeiscabiei</name>
    <dbReference type="NCBI Taxonomy" id="146819"/>
    <lineage>
        <taxon>Bacteria</taxon>
        <taxon>Bacillati</taxon>
        <taxon>Actinomycetota</taxon>
        <taxon>Actinomycetes</taxon>
        <taxon>Kitasatosporales</taxon>
        <taxon>Streptomycetaceae</taxon>
        <taxon>Streptomyces</taxon>
    </lineage>
</organism>
<dbReference type="RefSeq" id="WP_319690423.1">
    <property type="nucleotide sequence ID" value="NZ_JARAWN010000038.1"/>
</dbReference>
<evidence type="ECO:0000313" key="3">
    <source>
        <dbReference type="EMBL" id="MDX3129966.1"/>
    </source>
</evidence>
<gene>
    <name evidence="3" type="ORF">PV367_09225</name>
</gene>
<dbReference type="Gene3D" id="3.20.20.100">
    <property type="entry name" value="NADP-dependent oxidoreductase domain"/>
    <property type="match status" value="1"/>
</dbReference>
<dbReference type="Pfam" id="PF00248">
    <property type="entry name" value="Aldo_ket_red"/>
    <property type="match status" value="1"/>
</dbReference>
<evidence type="ECO:0000256" key="1">
    <source>
        <dbReference type="ARBA" id="ARBA00023002"/>
    </source>
</evidence>
<dbReference type="PANTHER" id="PTHR43625">
    <property type="entry name" value="AFLATOXIN B1 ALDEHYDE REDUCTASE"/>
    <property type="match status" value="1"/>
</dbReference>